<dbReference type="InterPro" id="IPR002347">
    <property type="entry name" value="SDR_fam"/>
</dbReference>
<dbReference type="CDD" id="cd05233">
    <property type="entry name" value="SDR_c"/>
    <property type="match status" value="1"/>
</dbReference>
<gene>
    <name evidence="5" type="ORF">D4100_22945</name>
</gene>
<proteinExistence type="inferred from homology"/>
<evidence type="ECO:0000256" key="2">
    <source>
        <dbReference type="ARBA" id="ARBA00022857"/>
    </source>
</evidence>
<protein>
    <submittedName>
        <fullName evidence="5">SDR family oxidoreductase</fullName>
    </submittedName>
</protein>
<reference evidence="5 6" key="1">
    <citation type="submission" date="2018-09" db="EMBL/GenBank/DDBJ databases">
        <title>Draft genome of a novel serratia sp. strain with antifungal activity.</title>
        <authorList>
            <person name="Dichmann S.I."/>
            <person name="Park B.P."/>
            <person name="Pathiraja D."/>
            <person name="Choi I.-G."/>
            <person name="Stougaard P."/>
            <person name="Hennessy R.C."/>
        </authorList>
    </citation>
    <scope>NUCLEOTIDE SEQUENCE [LARGE SCALE GENOMIC DNA]</scope>
    <source>
        <strain evidence="5 6">S40</strain>
    </source>
</reference>
<evidence type="ECO:0000313" key="5">
    <source>
        <dbReference type="EMBL" id="RJF53352.1"/>
    </source>
</evidence>
<dbReference type="Gene3D" id="3.40.50.720">
    <property type="entry name" value="NAD(P)-binding Rossmann-like Domain"/>
    <property type="match status" value="1"/>
</dbReference>
<dbReference type="PRINTS" id="PR00080">
    <property type="entry name" value="SDRFAMILY"/>
</dbReference>
<evidence type="ECO:0000313" key="6">
    <source>
        <dbReference type="Proteomes" id="UP000284338"/>
    </source>
</evidence>
<dbReference type="PROSITE" id="PS00061">
    <property type="entry name" value="ADH_SHORT"/>
    <property type="match status" value="1"/>
</dbReference>
<evidence type="ECO:0000256" key="1">
    <source>
        <dbReference type="ARBA" id="ARBA00006484"/>
    </source>
</evidence>
<keyword evidence="6" id="KW-1185">Reference proteome</keyword>
<dbReference type="AlphaFoldDB" id="A0AA92X4X6"/>
<keyword evidence="2" id="KW-0521">NADP</keyword>
<dbReference type="EMBL" id="QYYG01000010">
    <property type="protein sequence ID" value="RJF53352.1"/>
    <property type="molecule type" value="Genomic_DNA"/>
</dbReference>
<dbReference type="PRINTS" id="PR00081">
    <property type="entry name" value="GDHRDH"/>
</dbReference>
<dbReference type="SUPFAM" id="SSF51735">
    <property type="entry name" value="NAD(P)-binding Rossmann-fold domains"/>
    <property type="match status" value="1"/>
</dbReference>
<evidence type="ECO:0000256" key="4">
    <source>
        <dbReference type="RuleBase" id="RU000363"/>
    </source>
</evidence>
<dbReference type="InterPro" id="IPR020904">
    <property type="entry name" value="Sc_DH/Rdtase_CS"/>
</dbReference>
<organism evidence="5 6">
    <name type="scientific">Serratia inhibens</name>
    <dbReference type="NCBI Taxonomy" id="2338073"/>
    <lineage>
        <taxon>Bacteria</taxon>
        <taxon>Pseudomonadati</taxon>
        <taxon>Pseudomonadota</taxon>
        <taxon>Gammaproteobacteria</taxon>
        <taxon>Enterobacterales</taxon>
        <taxon>Yersiniaceae</taxon>
        <taxon>Serratia</taxon>
    </lineage>
</organism>
<dbReference type="Proteomes" id="UP000284338">
    <property type="component" value="Unassembled WGS sequence"/>
</dbReference>
<dbReference type="Pfam" id="PF00106">
    <property type="entry name" value="adh_short"/>
    <property type="match status" value="1"/>
</dbReference>
<dbReference type="PANTHER" id="PTHR43391">
    <property type="entry name" value="RETINOL DEHYDROGENASE-RELATED"/>
    <property type="match status" value="1"/>
</dbReference>
<dbReference type="InterPro" id="IPR036291">
    <property type="entry name" value="NAD(P)-bd_dom_sf"/>
</dbReference>
<keyword evidence="3" id="KW-0560">Oxidoreductase</keyword>
<comment type="caution">
    <text evidence="5">The sequence shown here is derived from an EMBL/GenBank/DDBJ whole genome shotgun (WGS) entry which is preliminary data.</text>
</comment>
<dbReference type="GO" id="GO:0016491">
    <property type="term" value="F:oxidoreductase activity"/>
    <property type="evidence" value="ECO:0007669"/>
    <property type="project" value="UniProtKB-KW"/>
</dbReference>
<accession>A0AA92X4X6</accession>
<evidence type="ECO:0000256" key="3">
    <source>
        <dbReference type="ARBA" id="ARBA00023002"/>
    </source>
</evidence>
<dbReference type="PANTHER" id="PTHR43391:SF14">
    <property type="entry name" value="DEHYDROGENASE_REDUCTASE SDR FAMILY PROTEIN 7-LIKE"/>
    <property type="match status" value="1"/>
</dbReference>
<sequence>MQERRIFVTGASGGIGATLVKELLKDGHWVAATDVVKPELVTGKENLLTLKLDVRNSDDCKVAVNQIIENFGHLDTLINVAGICYGGDPLTANVDEWSETFDVNVKGMFQLTQLTLPYLQQSKRADIINISSVWGVDYNPNLLSYSASKFAVEGYTGGLRAWAFPKNIRVTSLQVDKVDTGFRRHLGEKGEFPTEQLRKMLTPEDIASAVRFALNMSATGCVSSMRLDAPLWYKNDTGND</sequence>
<name>A0AA92X4X6_9GAMM</name>
<comment type="similarity">
    <text evidence="1 4">Belongs to the short-chain dehydrogenases/reductases (SDR) family.</text>
</comment>